<name>Q82E70_STRAW</name>
<dbReference type="Proteomes" id="UP000000428">
    <property type="component" value="Chromosome"/>
</dbReference>
<keyword evidence="3" id="KW-1185">Reference proteome</keyword>
<dbReference type="InterPro" id="IPR011009">
    <property type="entry name" value="Kinase-like_dom_sf"/>
</dbReference>
<feature type="domain" description="Aminoglycoside phosphotransferase" evidence="1">
    <location>
        <begin position="49"/>
        <end position="275"/>
    </location>
</feature>
<dbReference type="KEGG" id="sma:SAVERM_4746"/>
<dbReference type="EMBL" id="BA000030">
    <property type="protein sequence ID" value="BAC72458.1"/>
    <property type="molecule type" value="Genomic_DNA"/>
</dbReference>
<dbReference type="eggNOG" id="COG3173">
    <property type="taxonomic scope" value="Bacteria"/>
</dbReference>
<proteinExistence type="predicted"/>
<dbReference type="Gene3D" id="3.90.1200.10">
    <property type="match status" value="1"/>
</dbReference>
<dbReference type="InterPro" id="IPR002575">
    <property type="entry name" value="Aminoglycoside_PTrfase"/>
</dbReference>
<dbReference type="HOGENOM" id="CLU_078527_0_0_11"/>
<dbReference type="PANTHER" id="PTHR21310:SF15">
    <property type="entry name" value="AMINOGLYCOSIDE PHOSPHOTRANSFERASE DOMAIN-CONTAINING PROTEIN"/>
    <property type="match status" value="1"/>
</dbReference>
<dbReference type="InterPro" id="IPR051678">
    <property type="entry name" value="AGP_Transferase"/>
</dbReference>
<sequence length="317" mass="35497">MPLRLPPMLPSVDTSEELDAMVRDEALLRPAAQDLCAHLGLTGARLVRFDDGSLPVYAVGGTLVLKLFPGFEAAEGVREARVLSHLWGQLPVPTPRLHAGEMYKNGWRYVLMSRLPGVSLSTAWSRIPAVEQDRIVDEAAETLAALHSVDWKPLADVVGPADWGTFLRRQRAGVLEHHRAAGLPKPWLDQIPGFLDAVRLPASGERVLLHTEFMREHLTVDPQDGWRLTGLFDFEPAMIGDPAYDFVSVGLFMSRGDPRLLRRFYQAYGRPPHDPYQLLAYTLLHVYSDLAWYLREMPAPPHPRLDALAETWFGTDG</sequence>
<dbReference type="SUPFAM" id="SSF56112">
    <property type="entry name" value="Protein kinase-like (PK-like)"/>
    <property type="match status" value="1"/>
</dbReference>
<reference evidence="2 3" key="1">
    <citation type="journal article" date="2001" name="Proc. Natl. Acad. Sci. U.S.A.">
        <title>Genome sequence of an industrial microorganism Streptomyces avermitilis: deducing the ability of producing secondary metabolites.</title>
        <authorList>
            <person name="Omura S."/>
            <person name="Ikeda H."/>
            <person name="Ishikawa J."/>
            <person name="Hanamoto A."/>
            <person name="Takahashi C."/>
            <person name="Shinose M."/>
            <person name="Takahashi Y."/>
            <person name="Horikawa H."/>
            <person name="Nakazawa H."/>
            <person name="Osonoe T."/>
            <person name="Kikuchi H."/>
            <person name="Shiba T."/>
            <person name="Sakaki Y."/>
            <person name="Hattori M."/>
        </authorList>
    </citation>
    <scope>NUCLEOTIDE SEQUENCE [LARGE SCALE GENOMIC DNA]</scope>
    <source>
        <strain evidence="3">ATCC 31267 / DSM 46492 / JCM 5070 / NBRC 14893 / NCIMB 12804 / NRRL 8165 / MA-4680</strain>
    </source>
</reference>
<evidence type="ECO:0000313" key="2">
    <source>
        <dbReference type="EMBL" id="BAC72458.1"/>
    </source>
</evidence>
<protein>
    <submittedName>
        <fullName evidence="2">Phosphotransferase</fullName>
    </submittedName>
</protein>
<evidence type="ECO:0000259" key="1">
    <source>
        <dbReference type="Pfam" id="PF01636"/>
    </source>
</evidence>
<dbReference type="AlphaFoldDB" id="Q82E70"/>
<dbReference type="Pfam" id="PF01636">
    <property type="entry name" value="APH"/>
    <property type="match status" value="1"/>
</dbReference>
<dbReference type="InterPro" id="IPR016259">
    <property type="entry name" value="Hygromycin-B_Kinase"/>
</dbReference>
<accession>Q82E70</accession>
<dbReference type="PIRSF" id="PIRSF000707">
    <property type="entry name" value="Hygromycin-B_kinase"/>
    <property type="match status" value="1"/>
</dbReference>
<organism evidence="2 3">
    <name type="scientific">Streptomyces avermitilis (strain ATCC 31267 / DSM 46492 / JCM 5070 / NBRC 14893 / NCIMB 12804 / NRRL 8165 / MA-4680)</name>
    <dbReference type="NCBI Taxonomy" id="227882"/>
    <lineage>
        <taxon>Bacteria</taxon>
        <taxon>Bacillati</taxon>
        <taxon>Actinomycetota</taxon>
        <taxon>Actinomycetes</taxon>
        <taxon>Kitasatosporales</taxon>
        <taxon>Streptomycetaceae</taxon>
        <taxon>Streptomyces</taxon>
    </lineage>
</organism>
<evidence type="ECO:0000313" key="3">
    <source>
        <dbReference type="Proteomes" id="UP000000428"/>
    </source>
</evidence>
<gene>
    <name evidence="2" type="ORF">SAVERM_4746</name>
</gene>
<reference evidence="2 3" key="2">
    <citation type="journal article" date="2003" name="Nat. Biotechnol.">
        <title>Complete genome sequence and comparative analysis of the industrial microorganism Streptomyces avermitilis.</title>
        <authorList>
            <person name="Ikeda H."/>
            <person name="Ishikawa J."/>
            <person name="Hanamoto A."/>
            <person name="Shinose M."/>
            <person name="Kikuchi H."/>
            <person name="Shiba T."/>
            <person name="Sakaki Y."/>
            <person name="Hattori M."/>
            <person name="Omura S."/>
        </authorList>
    </citation>
    <scope>NUCLEOTIDE SEQUENCE [LARGE SCALE GENOMIC DNA]</scope>
    <source>
        <strain evidence="3">ATCC 31267 / DSM 46492 / JCM 5070 / NBRC 14893 / NCIMB 12804 / NRRL 8165 / MA-4680</strain>
    </source>
</reference>
<reference evidence="2 3" key="3">
    <citation type="journal article" date="2014" name="J. Ind. Microbiol. Biotechnol.">
        <title>Genome mining of the Streptomyces avermitilis genome and development of genome-minimized hosts for heterologous expression of biosynthetic gene clusters.</title>
        <authorList>
            <person name="Ikeda H."/>
            <person name="Shin-ya K."/>
            <person name="Omura S."/>
        </authorList>
    </citation>
    <scope>NUCLEOTIDE SEQUENCE [LARGE SCALE GENOMIC DNA]</scope>
    <source>
        <strain evidence="3">ATCC 31267 / DSM 46492 / JCM 5070 / NBRC 14893 / NCIMB 12804 / NRRL 8165 / MA-4680</strain>
    </source>
</reference>
<dbReference type="PANTHER" id="PTHR21310">
    <property type="entry name" value="AMINOGLYCOSIDE PHOSPHOTRANSFERASE-RELATED-RELATED"/>
    <property type="match status" value="1"/>
</dbReference>
<dbReference type="CDD" id="cd05120">
    <property type="entry name" value="APH_ChoK_like"/>
    <property type="match status" value="1"/>
</dbReference>